<accession>A0A5P8VRB9</accession>
<sequence>MSAVAGLPVGALVVTLMLSDDWNQSLSDLFFNFSKFAWQH</sequence>
<proteinExistence type="predicted"/>
<dbReference type="AlphaFoldDB" id="A0A5P8VRB9"/>
<gene>
    <name evidence="1" type="ORF">GXM_00471</name>
</gene>
<dbReference type="KEGG" id="nsh:GXM_00471"/>
<evidence type="ECO:0000313" key="2">
    <source>
        <dbReference type="Proteomes" id="UP000326678"/>
    </source>
</evidence>
<dbReference type="Proteomes" id="UP000326678">
    <property type="component" value="Chromosome Gxm1"/>
</dbReference>
<keyword evidence="2" id="KW-1185">Reference proteome</keyword>
<reference evidence="1 2" key="1">
    <citation type="submission" date="2019-10" db="EMBL/GenBank/DDBJ databases">
        <title>Genomic and transcriptomic insights into the perfect genentic adaptation of a filamentous nitrogen-fixing cyanobacterium to rice fields.</title>
        <authorList>
            <person name="Chen Z."/>
        </authorList>
    </citation>
    <scope>NUCLEOTIDE SEQUENCE [LARGE SCALE GENOMIC DNA]</scope>
    <source>
        <strain evidence="1">CCNUC1</strain>
    </source>
</reference>
<evidence type="ECO:0000313" key="1">
    <source>
        <dbReference type="EMBL" id="QFS42998.1"/>
    </source>
</evidence>
<protein>
    <submittedName>
        <fullName evidence="1">Uncharacterized protein</fullName>
    </submittedName>
</protein>
<organism evidence="1 2">
    <name type="scientific">Nostoc sphaeroides CCNUC1</name>
    <dbReference type="NCBI Taxonomy" id="2653204"/>
    <lineage>
        <taxon>Bacteria</taxon>
        <taxon>Bacillati</taxon>
        <taxon>Cyanobacteriota</taxon>
        <taxon>Cyanophyceae</taxon>
        <taxon>Nostocales</taxon>
        <taxon>Nostocaceae</taxon>
        <taxon>Nostoc</taxon>
    </lineage>
</organism>
<name>A0A5P8VRB9_9NOSO</name>
<dbReference type="EMBL" id="CP045226">
    <property type="protein sequence ID" value="QFS42998.1"/>
    <property type="molecule type" value="Genomic_DNA"/>
</dbReference>